<protein>
    <submittedName>
        <fullName evidence="3">Sulfurase</fullName>
    </submittedName>
</protein>
<dbReference type="STRING" id="872965.SE16_03030"/>
<dbReference type="Proteomes" id="UP000050502">
    <property type="component" value="Unassembled WGS sequence"/>
</dbReference>
<dbReference type="GO" id="GO:0030170">
    <property type="term" value="F:pyridoxal phosphate binding"/>
    <property type="evidence" value="ECO:0007669"/>
    <property type="project" value="InterPro"/>
</dbReference>
<dbReference type="GO" id="GO:0003824">
    <property type="term" value="F:catalytic activity"/>
    <property type="evidence" value="ECO:0007669"/>
    <property type="project" value="InterPro"/>
</dbReference>
<gene>
    <name evidence="2" type="ORF">ARMA_2999</name>
    <name evidence="3" type="ORF">SE16_03030</name>
</gene>
<dbReference type="EMBL" id="BBZA01000289">
    <property type="protein sequence ID" value="GAP64576.1"/>
    <property type="molecule type" value="Genomic_DNA"/>
</dbReference>
<dbReference type="AlphaFoldDB" id="A0A0M8KC46"/>
<sequence length="152" mass="16988">MAHIFQLNISKGGVPKLPMREAQVNWLGVLGDLQRDTEHHGGPERALCLYALERILALQSEGHPVFPGALGENITTVGLEWDQVTPGRRLRLGDEVVIEITRYTTPCETIAASFHDGRFVRVSQKVHPGWSRVYARVLRPGRVQVGMPIEFV</sequence>
<dbReference type="Gene3D" id="2.40.33.20">
    <property type="entry name" value="PK beta-barrel domain-like"/>
    <property type="match status" value="1"/>
</dbReference>
<dbReference type="SUPFAM" id="SSF50800">
    <property type="entry name" value="PK beta-barrel domain-like"/>
    <property type="match status" value="1"/>
</dbReference>
<dbReference type="InterPro" id="IPR005302">
    <property type="entry name" value="MoCF_Sase_C"/>
</dbReference>
<dbReference type="Proteomes" id="UP000037784">
    <property type="component" value="Unassembled WGS sequence"/>
</dbReference>
<reference evidence="3 5" key="2">
    <citation type="submission" date="2015-07" db="EMBL/GenBank/DDBJ databases">
        <title>Whole genome sequence of Ardenticatena maritima DSM 23922.</title>
        <authorList>
            <person name="Hemp J."/>
            <person name="Ward L.M."/>
            <person name="Pace L.A."/>
            <person name="Fischer W.W."/>
        </authorList>
    </citation>
    <scope>NUCLEOTIDE SEQUENCE [LARGE SCALE GENOMIC DNA]</scope>
    <source>
        <strain evidence="3 5">110S</strain>
    </source>
</reference>
<proteinExistence type="predicted"/>
<dbReference type="PROSITE" id="PS51340">
    <property type="entry name" value="MOSC"/>
    <property type="match status" value="1"/>
</dbReference>
<dbReference type="OrthoDB" id="9786134at2"/>
<evidence type="ECO:0000313" key="4">
    <source>
        <dbReference type="Proteomes" id="UP000037784"/>
    </source>
</evidence>
<evidence type="ECO:0000313" key="5">
    <source>
        <dbReference type="Proteomes" id="UP000050502"/>
    </source>
</evidence>
<accession>A0A0M8KC46</accession>
<comment type="caution">
    <text evidence="2">The sequence shown here is derived from an EMBL/GenBank/DDBJ whole genome shotgun (WGS) entry which is preliminary data.</text>
</comment>
<dbReference type="InterPro" id="IPR052353">
    <property type="entry name" value="Benzoxazolinone_Detox_Enz"/>
</dbReference>
<dbReference type="PANTHER" id="PTHR30212:SF2">
    <property type="entry name" value="PROTEIN YIIM"/>
    <property type="match status" value="1"/>
</dbReference>
<reference evidence="4" key="3">
    <citation type="submission" date="2015-08" db="EMBL/GenBank/DDBJ databases">
        <title>Draft Genome Sequence of a Heterotrophic Facultative Anaerobic Bacterium Ardenticatena maritima Strain 110S.</title>
        <authorList>
            <person name="Kawaichi S."/>
            <person name="Yoshida T."/>
            <person name="Sako Y."/>
            <person name="Nakamura R."/>
        </authorList>
    </citation>
    <scope>NUCLEOTIDE SEQUENCE [LARGE SCALE GENOMIC DNA]</scope>
    <source>
        <strain evidence="4">110S</strain>
    </source>
</reference>
<dbReference type="InterPro" id="IPR011037">
    <property type="entry name" value="Pyrv_Knase-like_insert_dom_sf"/>
</dbReference>
<dbReference type="FunCoup" id="A0A0M8KC46">
    <property type="interactions" value="28"/>
</dbReference>
<organism evidence="2 4">
    <name type="scientific">Ardenticatena maritima</name>
    <dbReference type="NCBI Taxonomy" id="872965"/>
    <lineage>
        <taxon>Bacteria</taxon>
        <taxon>Bacillati</taxon>
        <taxon>Chloroflexota</taxon>
        <taxon>Ardenticatenia</taxon>
        <taxon>Ardenticatenales</taxon>
        <taxon>Ardenticatenaceae</taxon>
        <taxon>Ardenticatena</taxon>
    </lineage>
</organism>
<evidence type="ECO:0000259" key="1">
    <source>
        <dbReference type="PROSITE" id="PS51340"/>
    </source>
</evidence>
<dbReference type="Pfam" id="PF03473">
    <property type="entry name" value="MOSC"/>
    <property type="match status" value="1"/>
</dbReference>
<evidence type="ECO:0000313" key="2">
    <source>
        <dbReference type="EMBL" id="GAP64576.1"/>
    </source>
</evidence>
<dbReference type="EMBL" id="LGKN01000003">
    <property type="protein sequence ID" value="KPL89436.1"/>
    <property type="molecule type" value="Genomic_DNA"/>
</dbReference>
<dbReference type="GO" id="GO:0030151">
    <property type="term" value="F:molybdenum ion binding"/>
    <property type="evidence" value="ECO:0007669"/>
    <property type="project" value="InterPro"/>
</dbReference>
<dbReference type="PANTHER" id="PTHR30212">
    <property type="entry name" value="PROTEIN YIIM"/>
    <property type="match status" value="1"/>
</dbReference>
<name>A0A0M8KC46_9CHLR</name>
<reference evidence="2" key="1">
    <citation type="journal article" date="2015" name="Genome Announc.">
        <title>Draft Genome Sequence of a Heterotrophic Facultative Anaerobic Thermophilic Bacterium, Ardenticatena maritima Strain 110ST.</title>
        <authorList>
            <person name="Kawaichi S."/>
            <person name="Yoshida T."/>
            <person name="Sako Y."/>
            <person name="Nakamura R."/>
        </authorList>
    </citation>
    <scope>NUCLEOTIDE SEQUENCE [LARGE SCALE GENOMIC DNA]</scope>
    <source>
        <strain evidence="2">110S</strain>
    </source>
</reference>
<evidence type="ECO:0000313" key="3">
    <source>
        <dbReference type="EMBL" id="KPL89436.1"/>
    </source>
</evidence>
<feature type="domain" description="MOSC" evidence="1">
    <location>
        <begin position="16"/>
        <end position="152"/>
    </location>
</feature>
<keyword evidence="4" id="KW-1185">Reference proteome</keyword>
<dbReference type="RefSeq" id="WP_054494272.1">
    <property type="nucleotide sequence ID" value="NZ_BBZA01000289.1"/>
</dbReference>